<name>A0A5Q4ZPJ8_9BURK</name>
<gene>
    <name evidence="4" type="ORF">PDMSB3_3145</name>
</gene>
<evidence type="ECO:0000256" key="3">
    <source>
        <dbReference type="ARBA" id="ARBA00022905"/>
    </source>
</evidence>
<comment type="pathway">
    <text evidence="1">Cofactor biosynthesis; pyrroloquinoline quinone biosynthesis.</text>
</comment>
<dbReference type="InterPro" id="IPR022479">
    <property type="entry name" value="PqqD_bac"/>
</dbReference>
<evidence type="ECO:0000313" key="4">
    <source>
        <dbReference type="EMBL" id="VVD34429.1"/>
    </source>
</evidence>
<sequence>MSARDGAWRTGLEVTLSQFRTPDAIEKASRMNAPHHDYDASLRPCLRTMFRLQWEDVQDAYVLLYPEGMVKLNPSAGEILTRCDGTRELDDIIGELEDLFSASDLAADVYRFIDHARQRGWLD</sequence>
<proteinExistence type="predicted"/>
<protein>
    <submittedName>
        <fullName evidence="4">Coenzyme PQQ synthesis protein D</fullName>
    </submittedName>
</protein>
<evidence type="ECO:0000256" key="2">
    <source>
        <dbReference type="ARBA" id="ARBA00011741"/>
    </source>
</evidence>
<dbReference type="Proteomes" id="UP000325811">
    <property type="component" value="Chromosome II"/>
</dbReference>
<dbReference type="KEGG" id="pdio:PDMSB3_3145.1"/>
<dbReference type="GO" id="GO:0048038">
    <property type="term" value="F:quinone binding"/>
    <property type="evidence" value="ECO:0007669"/>
    <property type="project" value="InterPro"/>
</dbReference>
<evidence type="ECO:0000256" key="1">
    <source>
        <dbReference type="ARBA" id="ARBA00004886"/>
    </source>
</evidence>
<dbReference type="Pfam" id="PF05402">
    <property type="entry name" value="PqqD"/>
    <property type="match status" value="1"/>
</dbReference>
<dbReference type="GO" id="GO:0018189">
    <property type="term" value="P:pyrroloquinoline quinone biosynthetic process"/>
    <property type="evidence" value="ECO:0007669"/>
    <property type="project" value="UniProtKB-UniPathway"/>
</dbReference>
<accession>A0A5Q4ZPJ8</accession>
<keyword evidence="3" id="KW-0884">PQQ biosynthesis</keyword>
<dbReference type="Gene3D" id="1.10.10.1150">
    <property type="entry name" value="Coenzyme PQQ synthesis protein D (PqqD)"/>
    <property type="match status" value="1"/>
</dbReference>
<dbReference type="EMBL" id="LR699554">
    <property type="protein sequence ID" value="VVD34429.1"/>
    <property type="molecule type" value="Genomic_DNA"/>
</dbReference>
<dbReference type="InterPro" id="IPR008792">
    <property type="entry name" value="PQQD"/>
</dbReference>
<organism evidence="4 5">
    <name type="scientific">Paraburkholderia dioscoreae</name>
    <dbReference type="NCBI Taxonomy" id="2604047"/>
    <lineage>
        <taxon>Bacteria</taxon>
        <taxon>Pseudomonadati</taxon>
        <taxon>Pseudomonadota</taxon>
        <taxon>Betaproteobacteria</taxon>
        <taxon>Burkholderiales</taxon>
        <taxon>Burkholderiaceae</taxon>
        <taxon>Paraburkholderia</taxon>
    </lineage>
</organism>
<reference evidence="4 5" key="1">
    <citation type="submission" date="2019-08" db="EMBL/GenBank/DDBJ databases">
        <authorList>
            <person name="Herpell B J."/>
        </authorList>
    </citation>
    <scope>NUCLEOTIDE SEQUENCE [LARGE SCALE GENOMIC DNA]</scope>
    <source>
        <strain evidence="5">Msb3</strain>
    </source>
</reference>
<evidence type="ECO:0000313" key="5">
    <source>
        <dbReference type="Proteomes" id="UP000325811"/>
    </source>
</evidence>
<dbReference type="UniPathway" id="UPA00539"/>
<dbReference type="AlphaFoldDB" id="A0A5Q4ZPJ8"/>
<dbReference type="NCBIfam" id="TIGR03859">
    <property type="entry name" value="PQQ_PqqD"/>
    <property type="match status" value="1"/>
</dbReference>
<keyword evidence="5" id="KW-1185">Reference proteome</keyword>
<comment type="subunit">
    <text evidence="2">Monomer. Interacts with PqqE.</text>
</comment>
<dbReference type="InterPro" id="IPR041881">
    <property type="entry name" value="PqqD_sf"/>
</dbReference>